<dbReference type="AlphaFoldDB" id="A0A6C0J2G5"/>
<protein>
    <submittedName>
        <fullName evidence="1">Uncharacterized protein</fullName>
    </submittedName>
</protein>
<evidence type="ECO:0000313" key="1">
    <source>
        <dbReference type="EMBL" id="QHT98137.1"/>
    </source>
</evidence>
<proteinExistence type="predicted"/>
<name>A0A6C0J2G5_9ZZZZ</name>
<sequence>MNDHVYDTLFSNNTPQIEMWNDPHMDNDWDNDWDNYHSRERYIPRHLYAGNPKPWVMRLCSGPQTHEESNK</sequence>
<reference evidence="1" key="1">
    <citation type="journal article" date="2020" name="Nature">
        <title>Giant virus diversity and host interactions through global metagenomics.</title>
        <authorList>
            <person name="Schulz F."/>
            <person name="Roux S."/>
            <person name="Paez-Espino D."/>
            <person name="Jungbluth S."/>
            <person name="Walsh D.A."/>
            <person name="Denef V.J."/>
            <person name="McMahon K.D."/>
            <person name="Konstantinidis K.T."/>
            <person name="Eloe-Fadrosh E.A."/>
            <person name="Kyrpides N.C."/>
            <person name="Woyke T."/>
        </authorList>
    </citation>
    <scope>NUCLEOTIDE SEQUENCE</scope>
    <source>
        <strain evidence="1">GVMAG-M-3300025626-8</strain>
    </source>
</reference>
<accession>A0A6C0J2G5</accession>
<dbReference type="EMBL" id="MN740288">
    <property type="protein sequence ID" value="QHT98137.1"/>
    <property type="molecule type" value="Genomic_DNA"/>
</dbReference>
<organism evidence="1">
    <name type="scientific">viral metagenome</name>
    <dbReference type="NCBI Taxonomy" id="1070528"/>
    <lineage>
        <taxon>unclassified sequences</taxon>
        <taxon>metagenomes</taxon>
        <taxon>organismal metagenomes</taxon>
    </lineage>
</organism>